<name>A0A1G6UE22_9PSEU</name>
<feature type="domain" description="SseB protein N-terminal" evidence="1">
    <location>
        <begin position="166"/>
        <end position="265"/>
    </location>
</feature>
<gene>
    <name evidence="2" type="ORF">SAMN05421630_10818</name>
</gene>
<feature type="domain" description="SseB protein N-terminal" evidence="1">
    <location>
        <begin position="9"/>
        <end position="103"/>
    </location>
</feature>
<keyword evidence="3" id="KW-1185">Reference proteome</keyword>
<organism evidence="2 3">
    <name type="scientific">Prauserella marina</name>
    <dbReference type="NCBI Taxonomy" id="530584"/>
    <lineage>
        <taxon>Bacteria</taxon>
        <taxon>Bacillati</taxon>
        <taxon>Actinomycetota</taxon>
        <taxon>Actinomycetes</taxon>
        <taxon>Pseudonocardiales</taxon>
        <taxon>Pseudonocardiaceae</taxon>
        <taxon>Prauserella</taxon>
    </lineage>
</organism>
<accession>A0A1G6UE22</accession>
<dbReference type="EMBL" id="FMZE01000008">
    <property type="protein sequence ID" value="SDD39474.1"/>
    <property type="molecule type" value="Genomic_DNA"/>
</dbReference>
<evidence type="ECO:0000313" key="2">
    <source>
        <dbReference type="EMBL" id="SDD39474.1"/>
    </source>
</evidence>
<dbReference type="AlphaFoldDB" id="A0A1G6UE22"/>
<evidence type="ECO:0000313" key="3">
    <source>
        <dbReference type="Proteomes" id="UP000199494"/>
    </source>
</evidence>
<dbReference type="InterPro" id="IPR009839">
    <property type="entry name" value="SseB_N"/>
</dbReference>
<sequence length="270" mass="28717">MVEALTAGDSPRFGGLLREAPFFVPDPESVEEGLIPLPVYETDDTSPIILFTSPQSLTWVTGGGVTSFEQTTLAEATKDQPGERQLVINPATPIGAAMSLREVEGIANGEVGLLPMRGVQEAMLDEMLAGMRTLCIDGLKIDRDAAMAAFAGDSANQSEKRMLAAVDDMDFDAFLAALLAAEVVVLESSEHGGPDFPYRAIAGPDVWVVPVFSSEELLDRLLPGKPDRVTVGFRELVDSWPGSGHVLCLNPGTSAELILPHEGINELVAS</sequence>
<proteinExistence type="predicted"/>
<protein>
    <submittedName>
        <fullName evidence="2">SseB protein N-terminal domain-containing protein</fullName>
    </submittedName>
</protein>
<dbReference type="Proteomes" id="UP000199494">
    <property type="component" value="Unassembled WGS sequence"/>
</dbReference>
<reference evidence="2 3" key="1">
    <citation type="submission" date="2016-10" db="EMBL/GenBank/DDBJ databases">
        <authorList>
            <person name="de Groot N.N."/>
        </authorList>
    </citation>
    <scope>NUCLEOTIDE SEQUENCE [LARGE SCALE GENOMIC DNA]</scope>
    <source>
        <strain evidence="2 3">CGMCC 4.5506</strain>
    </source>
</reference>
<evidence type="ECO:0000259" key="1">
    <source>
        <dbReference type="Pfam" id="PF07179"/>
    </source>
</evidence>
<dbReference type="Pfam" id="PF07179">
    <property type="entry name" value="SseB"/>
    <property type="match status" value="2"/>
</dbReference>
<dbReference type="STRING" id="530584.SAMN05421630_10818"/>